<dbReference type="AlphaFoldDB" id="A0A9J6GND8"/>
<dbReference type="VEuPathDB" id="VectorBase:HLOH_063828"/>
<gene>
    <name evidence="1" type="ORF">HPB48_005541</name>
</gene>
<organism evidence="1 2">
    <name type="scientific">Haemaphysalis longicornis</name>
    <name type="common">Bush tick</name>
    <dbReference type="NCBI Taxonomy" id="44386"/>
    <lineage>
        <taxon>Eukaryota</taxon>
        <taxon>Metazoa</taxon>
        <taxon>Ecdysozoa</taxon>
        <taxon>Arthropoda</taxon>
        <taxon>Chelicerata</taxon>
        <taxon>Arachnida</taxon>
        <taxon>Acari</taxon>
        <taxon>Parasitiformes</taxon>
        <taxon>Ixodida</taxon>
        <taxon>Ixodoidea</taxon>
        <taxon>Ixodidae</taxon>
        <taxon>Haemaphysalinae</taxon>
        <taxon>Haemaphysalis</taxon>
    </lineage>
</organism>
<comment type="caution">
    <text evidence="1">The sequence shown here is derived from an EMBL/GenBank/DDBJ whole genome shotgun (WGS) entry which is preliminary data.</text>
</comment>
<proteinExistence type="predicted"/>
<dbReference type="PANTHER" id="PTHR47272:SF1">
    <property type="entry name" value="PIGGYBAC TRANSPOSABLE ELEMENT-DERIVED PROTEIN 3-LIKE"/>
    <property type="match status" value="1"/>
</dbReference>
<reference evidence="1 2" key="1">
    <citation type="journal article" date="2020" name="Cell">
        <title>Large-Scale Comparative Analyses of Tick Genomes Elucidate Their Genetic Diversity and Vector Capacities.</title>
        <authorList>
            <consortium name="Tick Genome and Microbiome Consortium (TIGMIC)"/>
            <person name="Jia N."/>
            <person name="Wang J."/>
            <person name="Shi W."/>
            <person name="Du L."/>
            <person name="Sun Y."/>
            <person name="Zhan W."/>
            <person name="Jiang J.F."/>
            <person name="Wang Q."/>
            <person name="Zhang B."/>
            <person name="Ji P."/>
            <person name="Bell-Sakyi L."/>
            <person name="Cui X.M."/>
            <person name="Yuan T.T."/>
            <person name="Jiang B.G."/>
            <person name="Yang W.F."/>
            <person name="Lam T.T."/>
            <person name="Chang Q.C."/>
            <person name="Ding S.J."/>
            <person name="Wang X.J."/>
            <person name="Zhu J.G."/>
            <person name="Ruan X.D."/>
            <person name="Zhao L."/>
            <person name="Wei J.T."/>
            <person name="Ye R.Z."/>
            <person name="Que T.C."/>
            <person name="Du C.H."/>
            <person name="Zhou Y.H."/>
            <person name="Cheng J.X."/>
            <person name="Dai P.F."/>
            <person name="Guo W.B."/>
            <person name="Han X.H."/>
            <person name="Huang E.J."/>
            <person name="Li L.F."/>
            <person name="Wei W."/>
            <person name="Gao Y.C."/>
            <person name="Liu J.Z."/>
            <person name="Shao H.Z."/>
            <person name="Wang X."/>
            <person name="Wang C.C."/>
            <person name="Yang T.C."/>
            <person name="Huo Q.B."/>
            <person name="Li W."/>
            <person name="Chen H.Y."/>
            <person name="Chen S.E."/>
            <person name="Zhou L.G."/>
            <person name="Ni X.B."/>
            <person name="Tian J.H."/>
            <person name="Sheng Y."/>
            <person name="Liu T."/>
            <person name="Pan Y.S."/>
            <person name="Xia L.Y."/>
            <person name="Li J."/>
            <person name="Zhao F."/>
            <person name="Cao W.C."/>
        </authorList>
    </citation>
    <scope>NUCLEOTIDE SEQUENCE [LARGE SCALE GENOMIC DNA]</scope>
    <source>
        <strain evidence="1">HaeL-2018</strain>
    </source>
</reference>
<dbReference type="Proteomes" id="UP000821853">
    <property type="component" value="Chromosome 5"/>
</dbReference>
<dbReference type="EMBL" id="JABSTR010000007">
    <property type="protein sequence ID" value="KAH9375636.1"/>
    <property type="molecule type" value="Genomic_DNA"/>
</dbReference>
<accession>A0A9J6GND8</accession>
<dbReference type="PANTHER" id="PTHR47272">
    <property type="entry name" value="DDE_TNP_1_7 DOMAIN-CONTAINING PROTEIN"/>
    <property type="match status" value="1"/>
</dbReference>
<name>A0A9J6GND8_HAELO</name>
<keyword evidence="2" id="KW-1185">Reference proteome</keyword>
<evidence type="ECO:0000313" key="1">
    <source>
        <dbReference type="EMBL" id="KAH9375636.1"/>
    </source>
</evidence>
<evidence type="ECO:0000313" key="2">
    <source>
        <dbReference type="Proteomes" id="UP000821853"/>
    </source>
</evidence>
<dbReference type="OrthoDB" id="6486327at2759"/>
<sequence length="143" mass="16562">MLQVQVTSVDRWESTQRKTVQVDCSTVVSSYNKSLGGVEQLDTLIAFFRIHIMSTSFSLKIFFHFVDMVDVVSWVLYRRDCASLCVPVKQRMDLLKLKFYSSTFLLQQGKYITMKKRGRPSSSSVEAKFECKKKRVNETRAGR</sequence>
<protein>
    <submittedName>
        <fullName evidence="1">Uncharacterized protein</fullName>
    </submittedName>
</protein>